<dbReference type="GO" id="GO:0016891">
    <property type="term" value="F:RNA endonuclease activity producing 5'-phosphomonoesters, hydrolytic mechanism"/>
    <property type="evidence" value="ECO:0007669"/>
    <property type="project" value="TreeGrafter"/>
</dbReference>
<dbReference type="InterPro" id="IPR051406">
    <property type="entry name" value="PLD_domain"/>
</dbReference>
<dbReference type="InterPro" id="IPR025202">
    <property type="entry name" value="PLD-like_dom"/>
</dbReference>
<gene>
    <name evidence="8" type="ORF">CD33_13270</name>
</gene>
<evidence type="ECO:0000256" key="1">
    <source>
        <dbReference type="ARBA" id="ARBA00000798"/>
    </source>
</evidence>
<dbReference type="PANTHER" id="PTHR43856:SF1">
    <property type="entry name" value="MITOCHONDRIAL CARDIOLIPIN HYDROLASE"/>
    <property type="match status" value="1"/>
</dbReference>
<evidence type="ECO:0000256" key="2">
    <source>
        <dbReference type="ARBA" id="ARBA00008664"/>
    </source>
</evidence>
<keyword evidence="4" id="KW-0378">Hydrolase</keyword>
<evidence type="ECO:0000313" key="9">
    <source>
        <dbReference type="Proteomes" id="UP000030408"/>
    </source>
</evidence>
<dbReference type="EMBL" id="JPVO01000053">
    <property type="protein sequence ID" value="KGR74751.1"/>
    <property type="molecule type" value="Genomic_DNA"/>
</dbReference>
<dbReference type="Pfam" id="PF13091">
    <property type="entry name" value="PLDc_2"/>
    <property type="match status" value="1"/>
</dbReference>
<dbReference type="GO" id="GO:0016042">
    <property type="term" value="P:lipid catabolic process"/>
    <property type="evidence" value="ECO:0007669"/>
    <property type="project" value="UniProtKB-KW"/>
</dbReference>
<name>A0A0A3HQA3_9BACL</name>
<feature type="domain" description="Phospholipase D-like" evidence="7">
    <location>
        <begin position="313"/>
        <end position="450"/>
    </location>
</feature>
<dbReference type="CDD" id="cd09130">
    <property type="entry name" value="PLDc_unchar2_2"/>
    <property type="match status" value="1"/>
</dbReference>
<reference evidence="8 9" key="1">
    <citation type="submission" date="2014-02" db="EMBL/GenBank/DDBJ databases">
        <title>Draft genome sequence of Lysinibacillus sinduriensis JCM 15800.</title>
        <authorList>
            <person name="Zhang F."/>
            <person name="Wang G."/>
            <person name="Zhang L."/>
        </authorList>
    </citation>
    <scope>NUCLEOTIDE SEQUENCE [LARGE SCALE GENOMIC DNA]</scope>
    <source>
        <strain evidence="8 9">JCM 15800</strain>
    </source>
</reference>
<dbReference type="EC" id="3.1.4.4" evidence="3"/>
<dbReference type="STRING" id="1384057.CD33_13270"/>
<dbReference type="eggNOG" id="COG1502">
    <property type="taxonomic scope" value="Bacteria"/>
</dbReference>
<dbReference type="CDD" id="cd09129">
    <property type="entry name" value="PLDc_unchar2_1"/>
    <property type="match status" value="1"/>
</dbReference>
<dbReference type="OrthoDB" id="92272at2"/>
<dbReference type="SUPFAM" id="SSF56024">
    <property type="entry name" value="Phospholipase D/nuclease"/>
    <property type="match status" value="2"/>
</dbReference>
<sequence length="487" mass="56094">MKKVQKKWNSWSRRNKVISAFILLLILLYIGEMLWHTYKPLPEGISYEGDLHRTDNIEMLTDLTYAQDQEGTNRKHENHIFDELYTLIDEAEQFVVVDFFLMDGYFDEKEDFPPIANILSDKLAEKKKNNPDMPIVFITDPINKGYGSYETPWFKKMREAGVEIVYTDLEQLRDSTPIYSGLYRLIFQWFDHDDKGWIANAMSSKAPKMTLSSYLELLNVKANHRKAAVSEKEAIITSSNPHDASGFHGNVGLKVTGPVINDILEAEEAVSLISDGPKLPRADIPQQSDGHYAVQYLTEKKILDALLEDIAATKAGDKIWIGMYFIAQRDIVNTLTDAANRGVQVNMILDPNENSFGQEKSGLPNRPVVNELLEDTNEQINIRWYNTVVGQYHTKSIWIQTSEQTIISSGSANYTERTLENYNLENNVRILAPNDSALALDMERYFERLWKNEDALYTLDAEEFQNNLSWWQRWIYTAQKVTKLTTY</sequence>
<comment type="similarity">
    <text evidence="2">Belongs to the phospholipase D family.</text>
</comment>
<proteinExistence type="inferred from homology"/>
<dbReference type="AlphaFoldDB" id="A0A0A3HQA3"/>
<dbReference type="PANTHER" id="PTHR43856">
    <property type="entry name" value="CARDIOLIPIN HYDROLASE"/>
    <property type="match status" value="1"/>
</dbReference>
<keyword evidence="5" id="KW-0442">Lipid degradation</keyword>
<evidence type="ECO:0000256" key="6">
    <source>
        <dbReference type="ARBA" id="ARBA00023098"/>
    </source>
</evidence>
<evidence type="ECO:0000256" key="4">
    <source>
        <dbReference type="ARBA" id="ARBA00022801"/>
    </source>
</evidence>
<dbReference type="Proteomes" id="UP000030408">
    <property type="component" value="Unassembled WGS sequence"/>
</dbReference>
<dbReference type="GO" id="GO:0004630">
    <property type="term" value="F:phospholipase D activity"/>
    <property type="evidence" value="ECO:0007669"/>
    <property type="project" value="UniProtKB-EC"/>
</dbReference>
<evidence type="ECO:0000313" key="8">
    <source>
        <dbReference type="EMBL" id="KGR74751.1"/>
    </source>
</evidence>
<comment type="catalytic activity">
    <reaction evidence="1">
        <text>a 1,2-diacyl-sn-glycero-3-phosphocholine + H2O = a 1,2-diacyl-sn-glycero-3-phosphate + choline + H(+)</text>
        <dbReference type="Rhea" id="RHEA:14445"/>
        <dbReference type="ChEBI" id="CHEBI:15354"/>
        <dbReference type="ChEBI" id="CHEBI:15377"/>
        <dbReference type="ChEBI" id="CHEBI:15378"/>
        <dbReference type="ChEBI" id="CHEBI:57643"/>
        <dbReference type="ChEBI" id="CHEBI:58608"/>
        <dbReference type="EC" id="3.1.4.4"/>
    </reaction>
</comment>
<keyword evidence="6" id="KW-0443">Lipid metabolism</keyword>
<evidence type="ECO:0000256" key="3">
    <source>
        <dbReference type="ARBA" id="ARBA00012027"/>
    </source>
</evidence>
<organism evidence="8 9">
    <name type="scientific">Ureibacillus sinduriensis BLB-1 = JCM 15800</name>
    <dbReference type="NCBI Taxonomy" id="1384057"/>
    <lineage>
        <taxon>Bacteria</taxon>
        <taxon>Bacillati</taxon>
        <taxon>Bacillota</taxon>
        <taxon>Bacilli</taxon>
        <taxon>Bacillales</taxon>
        <taxon>Caryophanaceae</taxon>
        <taxon>Ureibacillus</taxon>
    </lineage>
</organism>
<dbReference type="Gene3D" id="3.30.870.10">
    <property type="entry name" value="Endonuclease Chain A"/>
    <property type="match status" value="2"/>
</dbReference>
<keyword evidence="9" id="KW-1185">Reference proteome</keyword>
<protein>
    <recommendedName>
        <fullName evidence="3">phospholipase D</fullName>
        <ecNumber evidence="3">3.1.4.4</ecNumber>
    </recommendedName>
</protein>
<dbReference type="RefSeq" id="WP_036201317.1">
    <property type="nucleotide sequence ID" value="NZ_AVCY01000003.1"/>
</dbReference>
<evidence type="ECO:0000256" key="5">
    <source>
        <dbReference type="ARBA" id="ARBA00022963"/>
    </source>
</evidence>
<accession>A0A0A3HQA3</accession>
<comment type="caution">
    <text evidence="8">The sequence shown here is derived from an EMBL/GenBank/DDBJ whole genome shotgun (WGS) entry which is preliminary data.</text>
</comment>
<evidence type="ECO:0000259" key="7">
    <source>
        <dbReference type="Pfam" id="PF13091"/>
    </source>
</evidence>